<comment type="caution">
    <text evidence="14">The sequence shown here is derived from an EMBL/GenBank/DDBJ whole genome shotgun (WGS) entry which is preliminary data.</text>
</comment>
<keyword evidence="13" id="KW-0479">Metal-binding</keyword>
<feature type="binding site" evidence="13">
    <location>
        <position position="117"/>
    </location>
    <ligand>
        <name>Mg(2+)</name>
        <dbReference type="ChEBI" id="CHEBI:18420"/>
    </ligand>
</feature>
<dbReference type="PANTHER" id="PTHR33254">
    <property type="entry name" value="4-HYDROXY-4-METHYL-2-OXOGLUTARATE ALDOLASE 3-RELATED"/>
    <property type="match status" value="1"/>
</dbReference>
<evidence type="ECO:0000256" key="2">
    <source>
        <dbReference type="ARBA" id="ARBA00001968"/>
    </source>
</evidence>
<reference evidence="14" key="1">
    <citation type="submission" date="2020-10" db="EMBL/GenBank/DDBJ databases">
        <authorList>
            <person name="Gilroy R."/>
        </authorList>
    </citation>
    <scope>NUCLEOTIDE SEQUENCE</scope>
    <source>
        <strain evidence="14">ChiGjej2B2-16831</strain>
    </source>
</reference>
<comment type="catalytic activity">
    <reaction evidence="12">
        <text>oxaloacetate + H(+) = pyruvate + CO2</text>
        <dbReference type="Rhea" id="RHEA:15641"/>
        <dbReference type="ChEBI" id="CHEBI:15361"/>
        <dbReference type="ChEBI" id="CHEBI:15378"/>
        <dbReference type="ChEBI" id="CHEBI:16452"/>
        <dbReference type="ChEBI" id="CHEBI:16526"/>
        <dbReference type="EC" id="4.1.1.112"/>
    </reaction>
</comment>
<dbReference type="GO" id="GO:0008948">
    <property type="term" value="F:oxaloacetate decarboxylase activity"/>
    <property type="evidence" value="ECO:0007669"/>
    <property type="project" value="UniProtKB-EC"/>
</dbReference>
<evidence type="ECO:0000256" key="1">
    <source>
        <dbReference type="ARBA" id="ARBA00001342"/>
    </source>
</evidence>
<evidence type="ECO:0000256" key="13">
    <source>
        <dbReference type="PIRSR" id="PIRSR605493-1"/>
    </source>
</evidence>
<evidence type="ECO:0000256" key="7">
    <source>
        <dbReference type="ARBA" id="ARBA00016549"/>
    </source>
</evidence>
<comment type="catalytic activity">
    <reaction evidence="1">
        <text>4-hydroxy-4-methyl-2-oxoglutarate = 2 pyruvate</text>
        <dbReference type="Rhea" id="RHEA:22748"/>
        <dbReference type="ChEBI" id="CHEBI:15361"/>
        <dbReference type="ChEBI" id="CHEBI:58276"/>
        <dbReference type="EC" id="4.1.3.17"/>
    </reaction>
</comment>
<accession>A0A9D1N4G0</accession>
<evidence type="ECO:0000256" key="4">
    <source>
        <dbReference type="ARBA" id="ARBA00011233"/>
    </source>
</evidence>
<evidence type="ECO:0000256" key="10">
    <source>
        <dbReference type="ARBA" id="ARBA00030169"/>
    </source>
</evidence>
<dbReference type="Gene3D" id="3.50.30.40">
    <property type="entry name" value="Ribonuclease E inhibitor RraA/RraA-like"/>
    <property type="match status" value="1"/>
</dbReference>
<sequence>MKYEIDYLKEKLYSGVVSDVLDQMGYRNQTLGGGIHGLKDETVVCGPAFTSIGNTVYTMPDDPLTAQCKVVDQLQPGEVYVLATRGEYNCAVFGELFATAVLQRKGVGVLLDGMARDLRALKQMDFPLFYRGALPTTSKGRCEINECKLPVQIDGVLINPGDIVFGDIDGVCIIPQDIADEVFERALALIENENTVRANLHKGVSLEQVYKEVGAI</sequence>
<evidence type="ECO:0000256" key="5">
    <source>
        <dbReference type="ARBA" id="ARBA00012213"/>
    </source>
</evidence>
<dbReference type="EMBL" id="DVNZ01000167">
    <property type="protein sequence ID" value="HIU94567.1"/>
    <property type="molecule type" value="Genomic_DNA"/>
</dbReference>
<comment type="cofactor">
    <cofactor evidence="13">
        <name>Mg(2+)</name>
        <dbReference type="ChEBI" id="CHEBI:18420"/>
    </cofactor>
</comment>
<name>A0A9D1N4G0_9FIRM</name>
<dbReference type="EC" id="4.1.3.17" evidence="5"/>
<evidence type="ECO:0000256" key="12">
    <source>
        <dbReference type="ARBA" id="ARBA00047973"/>
    </source>
</evidence>
<evidence type="ECO:0000256" key="9">
    <source>
        <dbReference type="ARBA" id="ARBA00029596"/>
    </source>
</evidence>
<dbReference type="CDD" id="cd16841">
    <property type="entry name" value="RraA_family"/>
    <property type="match status" value="1"/>
</dbReference>
<dbReference type="InterPro" id="IPR005493">
    <property type="entry name" value="RraA/RraA-like"/>
</dbReference>
<dbReference type="AlphaFoldDB" id="A0A9D1N4G0"/>
<gene>
    <name evidence="14" type="ORF">IAD24_05340</name>
</gene>
<evidence type="ECO:0000256" key="8">
    <source>
        <dbReference type="ARBA" id="ARBA00025046"/>
    </source>
</evidence>
<dbReference type="GO" id="GO:0047443">
    <property type="term" value="F:4-hydroxy-4-methyl-2-oxoglutarate aldolase activity"/>
    <property type="evidence" value="ECO:0007669"/>
    <property type="project" value="UniProtKB-EC"/>
</dbReference>
<dbReference type="InterPro" id="IPR036704">
    <property type="entry name" value="RraA/RraA-like_sf"/>
</dbReference>
<dbReference type="Pfam" id="PF03737">
    <property type="entry name" value="RraA-like"/>
    <property type="match status" value="1"/>
</dbReference>
<evidence type="ECO:0000256" key="11">
    <source>
        <dbReference type="ARBA" id="ARBA00032305"/>
    </source>
</evidence>
<comment type="cofactor">
    <cofactor evidence="2">
        <name>a divalent metal cation</name>
        <dbReference type="ChEBI" id="CHEBI:60240"/>
    </cofactor>
</comment>
<evidence type="ECO:0000256" key="6">
    <source>
        <dbReference type="ARBA" id="ARBA00012947"/>
    </source>
</evidence>
<reference evidence="14" key="2">
    <citation type="journal article" date="2021" name="PeerJ">
        <title>Extensive microbial diversity within the chicken gut microbiome revealed by metagenomics and culture.</title>
        <authorList>
            <person name="Gilroy R."/>
            <person name="Ravi A."/>
            <person name="Getino M."/>
            <person name="Pursley I."/>
            <person name="Horton D.L."/>
            <person name="Alikhan N.F."/>
            <person name="Baker D."/>
            <person name="Gharbi K."/>
            <person name="Hall N."/>
            <person name="Watson M."/>
            <person name="Adriaenssens E.M."/>
            <person name="Foster-Nyarko E."/>
            <person name="Jarju S."/>
            <person name="Secka A."/>
            <person name="Antonio M."/>
            <person name="Oren A."/>
            <person name="Chaudhuri R.R."/>
            <person name="La Ragione R."/>
            <person name="Hildebrand F."/>
            <person name="Pallen M.J."/>
        </authorList>
    </citation>
    <scope>NUCLEOTIDE SEQUENCE</scope>
    <source>
        <strain evidence="14">ChiGjej2B2-16831</strain>
    </source>
</reference>
<evidence type="ECO:0000256" key="3">
    <source>
        <dbReference type="ARBA" id="ARBA00008621"/>
    </source>
</evidence>
<comment type="similarity">
    <text evidence="3">Belongs to the class II aldolase/RraA-like family.</text>
</comment>
<feature type="binding site" evidence="13">
    <location>
        <position position="116"/>
    </location>
    <ligand>
        <name>substrate</name>
    </ligand>
</feature>
<organism evidence="14 15">
    <name type="scientific">Candidatus Aphodomorpha intestinavium</name>
    <dbReference type="NCBI Taxonomy" id="2840672"/>
    <lineage>
        <taxon>Bacteria</taxon>
        <taxon>Bacillati</taxon>
        <taxon>Bacillota</taxon>
        <taxon>Clostridia</taxon>
        <taxon>Eubacteriales</taxon>
        <taxon>Candidatus Aphodomorpha</taxon>
    </lineage>
</organism>
<keyword evidence="13" id="KW-0460">Magnesium</keyword>
<protein>
    <recommendedName>
        <fullName evidence="7">Putative 4-hydroxy-4-methyl-2-oxoglutarate aldolase</fullName>
        <ecNumber evidence="6">4.1.1.112</ecNumber>
        <ecNumber evidence="5">4.1.3.17</ecNumber>
    </recommendedName>
    <alternativeName>
        <fullName evidence="11">Oxaloacetate decarboxylase</fullName>
    </alternativeName>
    <alternativeName>
        <fullName evidence="9">Regulator of ribonuclease activity homolog</fullName>
    </alternativeName>
    <alternativeName>
        <fullName evidence="10">RraA-like protein</fullName>
    </alternativeName>
</protein>
<evidence type="ECO:0000313" key="14">
    <source>
        <dbReference type="EMBL" id="HIU94567.1"/>
    </source>
</evidence>
<evidence type="ECO:0000313" key="15">
    <source>
        <dbReference type="Proteomes" id="UP000824128"/>
    </source>
</evidence>
<dbReference type="SUPFAM" id="SSF89562">
    <property type="entry name" value="RraA-like"/>
    <property type="match status" value="1"/>
</dbReference>
<dbReference type="Proteomes" id="UP000824128">
    <property type="component" value="Unassembled WGS sequence"/>
</dbReference>
<comment type="subunit">
    <text evidence="4">Homotrimer.</text>
</comment>
<dbReference type="GO" id="GO:0046872">
    <property type="term" value="F:metal ion binding"/>
    <property type="evidence" value="ECO:0007669"/>
    <property type="project" value="UniProtKB-KW"/>
</dbReference>
<comment type="function">
    <text evidence="8">Catalyzes the aldol cleavage of 4-hydroxy-4-methyl-2-oxoglutarate (HMG) into 2 molecules of pyruvate. Also contains a secondary oxaloacetate (OAA) decarboxylase activity due to the common pyruvate enolate transition state formed following C-C bond cleavage in the retro-aldol and decarboxylation reactions.</text>
</comment>
<proteinExistence type="inferred from homology"/>
<dbReference type="EC" id="4.1.1.112" evidence="6"/>
<dbReference type="PANTHER" id="PTHR33254:SF4">
    <property type="entry name" value="4-HYDROXY-4-METHYL-2-OXOGLUTARATE ALDOLASE 3-RELATED"/>
    <property type="match status" value="1"/>
</dbReference>